<keyword evidence="3 6" id="KW-1133">Transmembrane helix</keyword>
<keyword evidence="2 6" id="KW-0812">Transmembrane</keyword>
<evidence type="ECO:0000259" key="7">
    <source>
        <dbReference type="Pfam" id="PF20684"/>
    </source>
</evidence>
<comment type="subcellular location">
    <subcellularLocation>
        <location evidence="1">Membrane</location>
        <topology evidence="1">Multi-pass membrane protein</topology>
    </subcellularLocation>
</comment>
<proteinExistence type="inferred from homology"/>
<feature type="transmembrane region" description="Helical" evidence="6">
    <location>
        <begin position="249"/>
        <end position="266"/>
    </location>
</feature>
<evidence type="ECO:0000256" key="4">
    <source>
        <dbReference type="ARBA" id="ARBA00023136"/>
    </source>
</evidence>
<organism evidence="8 9">
    <name type="scientific">Myriangium duriaei CBS 260.36</name>
    <dbReference type="NCBI Taxonomy" id="1168546"/>
    <lineage>
        <taxon>Eukaryota</taxon>
        <taxon>Fungi</taxon>
        <taxon>Dikarya</taxon>
        <taxon>Ascomycota</taxon>
        <taxon>Pezizomycotina</taxon>
        <taxon>Dothideomycetes</taxon>
        <taxon>Dothideomycetidae</taxon>
        <taxon>Myriangiales</taxon>
        <taxon>Myriangiaceae</taxon>
        <taxon>Myriangium</taxon>
    </lineage>
</organism>
<dbReference type="OrthoDB" id="3934549at2759"/>
<evidence type="ECO:0000256" key="1">
    <source>
        <dbReference type="ARBA" id="ARBA00004141"/>
    </source>
</evidence>
<dbReference type="InterPro" id="IPR052337">
    <property type="entry name" value="SAT4-like"/>
</dbReference>
<name>A0A9P4IV19_9PEZI</name>
<sequence>MLGSDRQGESQFNAVKTWHLRISWKFQQAVSPEFSHSPMAEKHDAYGGMATVMLAVTWPQAVIATILVMLRAYAASTKAGKLRWDFILVAVGTLFGIAAQIHLQINSHHGLGSHLADVGFDNLWVILHLMWSGVMVGLVGITLAKLSIVALLLSITPFTQPVRRGLLWTAGGLMATVNFIQIPITLTQCEPLPYLWNRAGVGSCPRATMASNFGYFQGAIAITCDVFLALYPSMLVWTLKVSHRTKIGFCFLMAGGLFPATAAIIRNVYLKRLTDVSDISYTLSPFIIWAMTEMWMVVILGSIPPLRPLFERVVLRRSPQNTVMTGRAPVGAGGEYGVHTIGSMRKSGMVERTTEVMVTVAEGGEVDMAEFDDGKGSKFGEHGV</sequence>
<keyword evidence="9" id="KW-1185">Reference proteome</keyword>
<comment type="caution">
    <text evidence="8">The sequence shown here is derived from an EMBL/GenBank/DDBJ whole genome shotgun (WGS) entry which is preliminary data.</text>
</comment>
<feature type="domain" description="Rhodopsin" evidence="7">
    <location>
        <begin position="70"/>
        <end position="312"/>
    </location>
</feature>
<reference evidence="8" key="1">
    <citation type="journal article" date="2020" name="Stud. Mycol.">
        <title>101 Dothideomycetes genomes: a test case for predicting lifestyles and emergence of pathogens.</title>
        <authorList>
            <person name="Haridas S."/>
            <person name="Albert R."/>
            <person name="Binder M."/>
            <person name="Bloem J."/>
            <person name="Labutti K."/>
            <person name="Salamov A."/>
            <person name="Andreopoulos B."/>
            <person name="Baker S."/>
            <person name="Barry K."/>
            <person name="Bills G."/>
            <person name="Bluhm B."/>
            <person name="Cannon C."/>
            <person name="Castanera R."/>
            <person name="Culley D."/>
            <person name="Daum C."/>
            <person name="Ezra D."/>
            <person name="Gonzalez J."/>
            <person name="Henrissat B."/>
            <person name="Kuo A."/>
            <person name="Liang C."/>
            <person name="Lipzen A."/>
            <person name="Lutzoni F."/>
            <person name="Magnuson J."/>
            <person name="Mondo S."/>
            <person name="Nolan M."/>
            <person name="Ohm R."/>
            <person name="Pangilinan J."/>
            <person name="Park H.-J."/>
            <person name="Ramirez L."/>
            <person name="Alfaro M."/>
            <person name="Sun H."/>
            <person name="Tritt A."/>
            <person name="Yoshinaga Y."/>
            <person name="Zwiers L.-H."/>
            <person name="Turgeon B."/>
            <person name="Goodwin S."/>
            <person name="Spatafora J."/>
            <person name="Crous P."/>
            <person name="Grigoriev I."/>
        </authorList>
    </citation>
    <scope>NUCLEOTIDE SEQUENCE</scope>
    <source>
        <strain evidence="8">CBS 260.36</strain>
    </source>
</reference>
<protein>
    <recommendedName>
        <fullName evidence="7">Rhodopsin domain-containing protein</fullName>
    </recommendedName>
</protein>
<feature type="transmembrane region" description="Helical" evidence="6">
    <location>
        <begin position="286"/>
        <end position="306"/>
    </location>
</feature>
<accession>A0A9P4IV19</accession>
<dbReference type="GO" id="GO:0016020">
    <property type="term" value="C:membrane"/>
    <property type="evidence" value="ECO:0007669"/>
    <property type="project" value="UniProtKB-SubCell"/>
</dbReference>
<gene>
    <name evidence="8" type="ORF">K461DRAFT_315900</name>
</gene>
<feature type="transmembrane region" description="Helical" evidence="6">
    <location>
        <begin position="165"/>
        <end position="186"/>
    </location>
</feature>
<feature type="transmembrane region" description="Helical" evidence="6">
    <location>
        <begin position="45"/>
        <end position="70"/>
    </location>
</feature>
<evidence type="ECO:0000256" key="3">
    <source>
        <dbReference type="ARBA" id="ARBA00022989"/>
    </source>
</evidence>
<keyword evidence="4 6" id="KW-0472">Membrane</keyword>
<comment type="similarity">
    <text evidence="5">Belongs to the SAT4 family.</text>
</comment>
<dbReference type="EMBL" id="ML996092">
    <property type="protein sequence ID" value="KAF2148956.1"/>
    <property type="molecule type" value="Genomic_DNA"/>
</dbReference>
<evidence type="ECO:0000256" key="5">
    <source>
        <dbReference type="ARBA" id="ARBA00038359"/>
    </source>
</evidence>
<dbReference type="InterPro" id="IPR049326">
    <property type="entry name" value="Rhodopsin_dom_fungi"/>
</dbReference>
<evidence type="ECO:0000256" key="6">
    <source>
        <dbReference type="SAM" id="Phobius"/>
    </source>
</evidence>
<feature type="transmembrane region" description="Helical" evidence="6">
    <location>
        <begin position="82"/>
        <end position="103"/>
    </location>
</feature>
<feature type="transmembrane region" description="Helical" evidence="6">
    <location>
        <begin position="215"/>
        <end position="237"/>
    </location>
</feature>
<dbReference type="PANTHER" id="PTHR33048:SF165">
    <property type="entry name" value="INTEGRAL MEMBRANE PROTEIN"/>
    <property type="match status" value="1"/>
</dbReference>
<dbReference type="PANTHER" id="PTHR33048">
    <property type="entry name" value="PTH11-LIKE INTEGRAL MEMBRANE PROTEIN (AFU_ORTHOLOGUE AFUA_5G11245)"/>
    <property type="match status" value="1"/>
</dbReference>
<evidence type="ECO:0000256" key="2">
    <source>
        <dbReference type="ARBA" id="ARBA00022692"/>
    </source>
</evidence>
<dbReference type="AlphaFoldDB" id="A0A9P4IV19"/>
<evidence type="ECO:0000313" key="9">
    <source>
        <dbReference type="Proteomes" id="UP000799439"/>
    </source>
</evidence>
<dbReference type="Proteomes" id="UP000799439">
    <property type="component" value="Unassembled WGS sequence"/>
</dbReference>
<dbReference type="Pfam" id="PF20684">
    <property type="entry name" value="Fung_rhodopsin"/>
    <property type="match status" value="1"/>
</dbReference>
<feature type="transmembrane region" description="Helical" evidence="6">
    <location>
        <begin position="123"/>
        <end position="153"/>
    </location>
</feature>
<evidence type="ECO:0000313" key="8">
    <source>
        <dbReference type="EMBL" id="KAF2148956.1"/>
    </source>
</evidence>